<gene>
    <name evidence="1" type="ORF">V1478_004320</name>
</gene>
<comment type="caution">
    <text evidence="1">The sequence shown here is derived from an EMBL/GenBank/DDBJ whole genome shotgun (WGS) entry which is preliminary data.</text>
</comment>
<accession>A0ABD2BH98</accession>
<dbReference type="EMBL" id="JAUDFV010000094">
    <property type="protein sequence ID" value="KAL2732136.1"/>
    <property type="molecule type" value="Genomic_DNA"/>
</dbReference>
<dbReference type="Proteomes" id="UP001607302">
    <property type="component" value="Unassembled WGS sequence"/>
</dbReference>
<keyword evidence="2" id="KW-1185">Reference proteome</keyword>
<protein>
    <submittedName>
        <fullName evidence="1">Fatty acyl-CoA reductase wat-like isoform X7</fullName>
    </submittedName>
</protein>
<name>A0ABD2BH98_VESSQ</name>
<reference evidence="1 2" key="1">
    <citation type="journal article" date="2024" name="Ann. Entomol. Soc. Am.">
        <title>Genomic analyses of the southern and eastern yellowjacket wasps (Hymenoptera: Vespidae) reveal evolutionary signatures of social life.</title>
        <authorList>
            <person name="Catto M.A."/>
            <person name="Caine P.B."/>
            <person name="Orr S.E."/>
            <person name="Hunt B.G."/>
            <person name="Goodisman M.A.D."/>
        </authorList>
    </citation>
    <scope>NUCLEOTIDE SEQUENCE [LARGE SCALE GENOMIC DNA]</scope>
    <source>
        <strain evidence="1">233</strain>
        <tissue evidence="1">Head and thorax</tissue>
    </source>
</reference>
<dbReference type="AlphaFoldDB" id="A0ABD2BH98"/>
<evidence type="ECO:0000313" key="2">
    <source>
        <dbReference type="Proteomes" id="UP001607302"/>
    </source>
</evidence>
<sequence length="106" mass="12422">MDHAVSEFNVSGIEEEVAFENINNLGLVKKFYYGGSIFEQTGFIRKLLTEKLLGVYLSVNHLYFQRREEDCNVMSLFKIQLSIWLHLELKDCSPEFKTSFFEAKKM</sequence>
<organism evidence="1 2">
    <name type="scientific">Vespula squamosa</name>
    <name type="common">Southern yellow jacket</name>
    <name type="synonym">Wasp</name>
    <dbReference type="NCBI Taxonomy" id="30214"/>
    <lineage>
        <taxon>Eukaryota</taxon>
        <taxon>Metazoa</taxon>
        <taxon>Ecdysozoa</taxon>
        <taxon>Arthropoda</taxon>
        <taxon>Hexapoda</taxon>
        <taxon>Insecta</taxon>
        <taxon>Pterygota</taxon>
        <taxon>Neoptera</taxon>
        <taxon>Endopterygota</taxon>
        <taxon>Hymenoptera</taxon>
        <taxon>Apocrita</taxon>
        <taxon>Aculeata</taxon>
        <taxon>Vespoidea</taxon>
        <taxon>Vespidae</taxon>
        <taxon>Vespinae</taxon>
        <taxon>Vespula</taxon>
    </lineage>
</organism>
<evidence type="ECO:0000313" key="1">
    <source>
        <dbReference type="EMBL" id="KAL2732136.1"/>
    </source>
</evidence>
<proteinExistence type="predicted"/>